<dbReference type="Proteomes" id="UP000765509">
    <property type="component" value="Unassembled WGS sequence"/>
</dbReference>
<keyword evidence="3" id="KW-1185">Reference proteome</keyword>
<gene>
    <name evidence="2" type="ORF">O181_132353</name>
</gene>
<feature type="compositionally biased region" description="Low complexity" evidence="1">
    <location>
        <begin position="84"/>
        <end position="99"/>
    </location>
</feature>
<feature type="region of interest" description="Disordered" evidence="1">
    <location>
        <begin position="76"/>
        <end position="99"/>
    </location>
</feature>
<organism evidence="2 3">
    <name type="scientific">Austropuccinia psidii MF-1</name>
    <dbReference type="NCBI Taxonomy" id="1389203"/>
    <lineage>
        <taxon>Eukaryota</taxon>
        <taxon>Fungi</taxon>
        <taxon>Dikarya</taxon>
        <taxon>Basidiomycota</taxon>
        <taxon>Pucciniomycotina</taxon>
        <taxon>Pucciniomycetes</taxon>
        <taxon>Pucciniales</taxon>
        <taxon>Sphaerophragmiaceae</taxon>
        <taxon>Austropuccinia</taxon>
    </lineage>
</organism>
<accession>A0A9Q3QBK5</accession>
<evidence type="ECO:0000313" key="2">
    <source>
        <dbReference type="EMBL" id="MBW0592638.1"/>
    </source>
</evidence>
<protein>
    <submittedName>
        <fullName evidence="2">Uncharacterized protein</fullName>
    </submittedName>
</protein>
<name>A0A9Q3QBK5_9BASI</name>
<dbReference type="EMBL" id="AVOT02149460">
    <property type="protein sequence ID" value="MBW0592638.1"/>
    <property type="molecule type" value="Genomic_DNA"/>
</dbReference>
<sequence length="99" mass="10706">MEIISCSHGRHCVILDLDKINYCLILPSNGFPMFSLQAYTKHPAPAPIDLIASHLPHQPVNAPLALNSVKIDQHLPNQACSQRTPSTTTSPPTSISVSP</sequence>
<proteinExistence type="predicted"/>
<evidence type="ECO:0000256" key="1">
    <source>
        <dbReference type="SAM" id="MobiDB-lite"/>
    </source>
</evidence>
<evidence type="ECO:0000313" key="3">
    <source>
        <dbReference type="Proteomes" id="UP000765509"/>
    </source>
</evidence>
<reference evidence="2" key="1">
    <citation type="submission" date="2021-03" db="EMBL/GenBank/DDBJ databases">
        <title>Draft genome sequence of rust myrtle Austropuccinia psidii MF-1, a brazilian biotype.</title>
        <authorList>
            <person name="Quecine M.C."/>
            <person name="Pachon D.M.R."/>
            <person name="Bonatelli M.L."/>
            <person name="Correr F.H."/>
            <person name="Franceschini L.M."/>
            <person name="Leite T.F."/>
            <person name="Margarido G.R.A."/>
            <person name="Almeida C.A."/>
            <person name="Ferrarezi J.A."/>
            <person name="Labate C.A."/>
        </authorList>
    </citation>
    <scope>NUCLEOTIDE SEQUENCE</scope>
    <source>
        <strain evidence="2">MF-1</strain>
    </source>
</reference>
<comment type="caution">
    <text evidence="2">The sequence shown here is derived from an EMBL/GenBank/DDBJ whole genome shotgun (WGS) entry which is preliminary data.</text>
</comment>
<dbReference type="AlphaFoldDB" id="A0A9Q3QBK5"/>